<evidence type="ECO:0000313" key="3">
    <source>
        <dbReference type="Proteomes" id="UP000483035"/>
    </source>
</evidence>
<proteinExistence type="predicted"/>
<keyword evidence="1" id="KW-1133">Transmembrane helix</keyword>
<keyword evidence="1" id="KW-0812">Transmembrane</keyword>
<dbReference type="AlphaFoldDB" id="A0A6L9UGY8"/>
<keyword evidence="1" id="KW-0472">Membrane</keyword>
<dbReference type="EMBL" id="WUEY01000043">
    <property type="protein sequence ID" value="NEI74894.1"/>
    <property type="molecule type" value="Genomic_DNA"/>
</dbReference>
<evidence type="ECO:0000313" key="2">
    <source>
        <dbReference type="EMBL" id="NEI74894.1"/>
    </source>
</evidence>
<name>A0A6L9UGY8_9HYPH</name>
<sequence length="206" mass="22038">MIGLQFDRRHDVVSAPRTIFVQFIVFIIALLLIANMPARAAASSTIPSSASVSLDIQPGIVDVEVQANSTNNRFNITNVGGTVNSTVITYQPSHGTVVISGTTLIYTPTPGYGGPDSFGYFIFLANGAAMVGGVNLFVVPNSMEILTRSLSAGAVGIDYYQTIVAAGAMVPIVSKSHRAVYPPVSIWLTTDRCRVYRTRQAWLSLP</sequence>
<feature type="transmembrane region" description="Helical" evidence="1">
    <location>
        <begin position="118"/>
        <end position="139"/>
    </location>
</feature>
<dbReference type="RefSeq" id="WP_163994703.1">
    <property type="nucleotide sequence ID" value="NZ_WUEY01000043.1"/>
</dbReference>
<dbReference type="Pfam" id="PF17963">
    <property type="entry name" value="Big_9"/>
    <property type="match status" value="1"/>
</dbReference>
<organism evidence="2 3">
    <name type="scientific">Rhizobium lusitanum</name>
    <dbReference type="NCBI Taxonomy" id="293958"/>
    <lineage>
        <taxon>Bacteria</taxon>
        <taxon>Pseudomonadati</taxon>
        <taxon>Pseudomonadota</taxon>
        <taxon>Alphaproteobacteria</taxon>
        <taxon>Hyphomicrobiales</taxon>
        <taxon>Rhizobiaceae</taxon>
        <taxon>Rhizobium/Agrobacterium group</taxon>
        <taxon>Rhizobium</taxon>
    </lineage>
</organism>
<protein>
    <submittedName>
        <fullName evidence="2">Uncharacterized protein</fullName>
    </submittedName>
</protein>
<comment type="caution">
    <text evidence="2">The sequence shown here is derived from an EMBL/GenBank/DDBJ whole genome shotgun (WGS) entry which is preliminary data.</text>
</comment>
<dbReference type="Gene3D" id="2.60.40.3440">
    <property type="match status" value="1"/>
</dbReference>
<dbReference type="Proteomes" id="UP000483035">
    <property type="component" value="Unassembled WGS sequence"/>
</dbReference>
<reference evidence="2 3" key="1">
    <citation type="submission" date="2019-12" db="EMBL/GenBank/DDBJ databases">
        <title>Rhizobium genotypes associated with high levels of biological nitrogen fixation by grain legumes in a temperate-maritime cropping system.</title>
        <authorList>
            <person name="Maluk M."/>
            <person name="Francesc Ferrando Molina F."/>
            <person name="Lopez Del Egido L."/>
            <person name="Lafos M."/>
            <person name="Langarica-Fuentes A."/>
            <person name="Gebre Yohannes G."/>
            <person name="Young M.W."/>
            <person name="Martin P."/>
            <person name="Gantlett R."/>
            <person name="Kenicer G."/>
            <person name="Hawes C."/>
            <person name="Begg G.S."/>
            <person name="Quilliam R.S."/>
            <person name="Squire G.R."/>
            <person name="Poole P.S."/>
            <person name="Young P.W."/>
            <person name="Iannetta P.M."/>
            <person name="James E.K."/>
        </authorList>
    </citation>
    <scope>NUCLEOTIDE SEQUENCE [LARGE SCALE GENOMIC DNA]</scope>
    <source>
        <strain evidence="2 3">JHI1118</strain>
    </source>
</reference>
<gene>
    <name evidence="2" type="ORF">GR212_35770</name>
</gene>
<feature type="transmembrane region" description="Helical" evidence="1">
    <location>
        <begin position="12"/>
        <end position="34"/>
    </location>
</feature>
<evidence type="ECO:0000256" key="1">
    <source>
        <dbReference type="SAM" id="Phobius"/>
    </source>
</evidence>
<accession>A0A6L9UGY8</accession>